<keyword evidence="2" id="KW-1185">Reference proteome</keyword>
<dbReference type="Proteomes" id="UP000011713">
    <property type="component" value="Unassembled WGS sequence"/>
</dbReference>
<dbReference type="EnsemblProtists" id="HpaT805077">
    <property type="protein sequence ID" value="HpaP805077"/>
    <property type="gene ID" value="HpaG805077"/>
</dbReference>
<dbReference type="AlphaFoldDB" id="M4BFK8"/>
<dbReference type="HOGENOM" id="CLU_2927513_0_0_1"/>
<sequence>MQTYSRTRLRLKFRMIVVFGTRLISFRPPQGGSCSREYLTPFGNHLLHEEGYGRLADTACI</sequence>
<protein>
    <submittedName>
        <fullName evidence="1">Uncharacterized protein</fullName>
    </submittedName>
</protein>
<dbReference type="EMBL" id="JH598211">
    <property type="status" value="NOT_ANNOTATED_CDS"/>
    <property type="molecule type" value="Genomic_DNA"/>
</dbReference>
<proteinExistence type="predicted"/>
<reference evidence="1" key="2">
    <citation type="submission" date="2015-06" db="UniProtKB">
        <authorList>
            <consortium name="EnsemblProtists"/>
        </authorList>
    </citation>
    <scope>IDENTIFICATION</scope>
    <source>
        <strain evidence="1">Emoy2</strain>
    </source>
</reference>
<reference evidence="2" key="1">
    <citation type="journal article" date="2010" name="Science">
        <title>Signatures of adaptation to obligate biotrophy in the Hyaloperonospora arabidopsidis genome.</title>
        <authorList>
            <person name="Baxter L."/>
            <person name="Tripathy S."/>
            <person name="Ishaque N."/>
            <person name="Boot N."/>
            <person name="Cabral A."/>
            <person name="Kemen E."/>
            <person name="Thines M."/>
            <person name="Ah-Fong A."/>
            <person name="Anderson R."/>
            <person name="Badejoko W."/>
            <person name="Bittner-Eddy P."/>
            <person name="Boore J.L."/>
            <person name="Chibucos M.C."/>
            <person name="Coates M."/>
            <person name="Dehal P."/>
            <person name="Delehaunty K."/>
            <person name="Dong S."/>
            <person name="Downton P."/>
            <person name="Dumas B."/>
            <person name="Fabro G."/>
            <person name="Fronick C."/>
            <person name="Fuerstenberg S.I."/>
            <person name="Fulton L."/>
            <person name="Gaulin E."/>
            <person name="Govers F."/>
            <person name="Hughes L."/>
            <person name="Humphray S."/>
            <person name="Jiang R.H."/>
            <person name="Judelson H."/>
            <person name="Kamoun S."/>
            <person name="Kyung K."/>
            <person name="Meijer H."/>
            <person name="Minx P."/>
            <person name="Morris P."/>
            <person name="Nelson J."/>
            <person name="Phuntumart V."/>
            <person name="Qutob D."/>
            <person name="Rehmany A."/>
            <person name="Rougon-Cardoso A."/>
            <person name="Ryden P."/>
            <person name="Torto-Alalibo T."/>
            <person name="Studholme D."/>
            <person name="Wang Y."/>
            <person name="Win J."/>
            <person name="Wood J."/>
            <person name="Clifton S.W."/>
            <person name="Rogers J."/>
            <person name="Van den Ackerveken G."/>
            <person name="Jones J.D."/>
            <person name="McDowell J.M."/>
            <person name="Beynon J."/>
            <person name="Tyler B.M."/>
        </authorList>
    </citation>
    <scope>NUCLEOTIDE SEQUENCE [LARGE SCALE GENOMIC DNA]</scope>
    <source>
        <strain evidence="2">Emoy2</strain>
    </source>
</reference>
<dbReference type="VEuPathDB" id="FungiDB:HpaG805077"/>
<name>M4BFK8_HYAAE</name>
<evidence type="ECO:0000313" key="1">
    <source>
        <dbReference type="EnsemblProtists" id="HpaP805077"/>
    </source>
</evidence>
<organism evidence="1 2">
    <name type="scientific">Hyaloperonospora arabidopsidis (strain Emoy2)</name>
    <name type="common">Downy mildew agent</name>
    <name type="synonym">Peronospora arabidopsidis</name>
    <dbReference type="NCBI Taxonomy" id="559515"/>
    <lineage>
        <taxon>Eukaryota</taxon>
        <taxon>Sar</taxon>
        <taxon>Stramenopiles</taxon>
        <taxon>Oomycota</taxon>
        <taxon>Peronosporomycetes</taxon>
        <taxon>Peronosporales</taxon>
        <taxon>Peronosporaceae</taxon>
        <taxon>Hyaloperonospora</taxon>
    </lineage>
</organism>
<dbReference type="InParanoid" id="M4BFK8"/>
<evidence type="ECO:0000313" key="2">
    <source>
        <dbReference type="Proteomes" id="UP000011713"/>
    </source>
</evidence>
<accession>M4BFK8</accession>